<protein>
    <recommendedName>
        <fullName evidence="7">Ion transport domain-containing protein</fullName>
    </recommendedName>
</protein>
<dbReference type="GeneID" id="37010241"/>
<dbReference type="PANTHER" id="PTHR35859:SF4">
    <property type="entry name" value="MEMBRANE CHANNEL PROTEIN, PUTATIVE (AFU_ORTHOLOGUE AFUA_6G11300)-RELATED"/>
    <property type="match status" value="1"/>
</dbReference>
<name>A0A2V1AWT2_9ASCO</name>
<feature type="transmembrane region" description="Helical" evidence="2">
    <location>
        <begin position="574"/>
        <end position="596"/>
    </location>
</feature>
<reference evidence="5 6" key="1">
    <citation type="submission" date="2017-12" db="EMBL/GenBank/DDBJ databases">
        <title>Genome Sequence of a Multidrug-Resistant Candida haemulonii Isolate from a Patient with Chronic Leg Ulcers in Israel.</title>
        <authorList>
            <person name="Chow N.A."/>
            <person name="Gade L."/>
            <person name="Batra D."/>
            <person name="Rowe L.A."/>
            <person name="Ben-Ami R."/>
            <person name="Loparev V.N."/>
            <person name="Litvintseva A.P."/>
        </authorList>
    </citation>
    <scope>NUCLEOTIDE SEQUENCE [LARGE SCALE GENOMIC DNA]</scope>
    <source>
        <strain evidence="5 6">B11899</strain>
    </source>
</reference>
<dbReference type="Proteomes" id="UP000244309">
    <property type="component" value="Unassembled WGS sequence"/>
</dbReference>
<accession>A0A2V1AWT2</accession>
<gene>
    <name evidence="5" type="ORF">CXQ85_004911</name>
</gene>
<feature type="transmembrane region" description="Helical" evidence="2">
    <location>
        <begin position="345"/>
        <end position="363"/>
    </location>
</feature>
<dbReference type="InterPro" id="IPR056336">
    <property type="entry name" value="YVC1_C"/>
</dbReference>
<organism evidence="5 6">
    <name type="scientific">Candidozyma haemuli</name>
    <dbReference type="NCBI Taxonomy" id="45357"/>
    <lineage>
        <taxon>Eukaryota</taxon>
        <taxon>Fungi</taxon>
        <taxon>Dikarya</taxon>
        <taxon>Ascomycota</taxon>
        <taxon>Saccharomycotina</taxon>
        <taxon>Pichiomycetes</taxon>
        <taxon>Metschnikowiaceae</taxon>
        <taxon>Candidozyma</taxon>
    </lineage>
</organism>
<evidence type="ECO:0000256" key="2">
    <source>
        <dbReference type="SAM" id="Phobius"/>
    </source>
</evidence>
<keyword evidence="6" id="KW-1185">Reference proteome</keyword>
<keyword evidence="2" id="KW-0812">Transmembrane</keyword>
<dbReference type="Pfam" id="PF23317">
    <property type="entry name" value="YVC1_C"/>
    <property type="match status" value="1"/>
</dbReference>
<feature type="transmembrane region" description="Helical" evidence="2">
    <location>
        <begin position="384"/>
        <end position="405"/>
    </location>
</feature>
<dbReference type="Pfam" id="PF23190">
    <property type="entry name" value="LHD_TRPY1"/>
    <property type="match status" value="1"/>
</dbReference>
<dbReference type="AlphaFoldDB" id="A0A2V1AWT2"/>
<feature type="transmembrane region" description="Helical" evidence="2">
    <location>
        <begin position="450"/>
        <end position="473"/>
    </location>
</feature>
<proteinExistence type="predicted"/>
<evidence type="ECO:0008006" key="7">
    <source>
        <dbReference type="Google" id="ProtNLM"/>
    </source>
</evidence>
<dbReference type="RefSeq" id="XP_025343179.1">
    <property type="nucleotide sequence ID" value="XM_025488517.1"/>
</dbReference>
<dbReference type="OrthoDB" id="2373987at2759"/>
<feature type="transmembrane region" description="Helical" evidence="2">
    <location>
        <begin position="510"/>
        <end position="531"/>
    </location>
</feature>
<evidence type="ECO:0000259" key="4">
    <source>
        <dbReference type="Pfam" id="PF23317"/>
    </source>
</evidence>
<feature type="domain" description="Calcium channel YVC1-like C-terminal transmembrane" evidence="4">
    <location>
        <begin position="349"/>
        <end position="561"/>
    </location>
</feature>
<keyword evidence="2" id="KW-0472">Membrane</keyword>
<feature type="transmembrane region" description="Helical" evidence="2">
    <location>
        <begin position="313"/>
        <end position="333"/>
    </location>
</feature>
<dbReference type="InterPro" id="IPR052971">
    <property type="entry name" value="TRP_calcium_channel"/>
</dbReference>
<feature type="domain" description="YVC1 N-terminal linker helical" evidence="3">
    <location>
        <begin position="129"/>
        <end position="244"/>
    </location>
</feature>
<keyword evidence="2" id="KW-1133">Transmembrane helix</keyword>
<evidence type="ECO:0000259" key="3">
    <source>
        <dbReference type="Pfam" id="PF23190"/>
    </source>
</evidence>
<dbReference type="PANTHER" id="PTHR35859">
    <property type="entry name" value="NONSELECTIVE CATION CHANNEL PROTEIN"/>
    <property type="match status" value="1"/>
</dbReference>
<feature type="compositionally biased region" description="Basic and acidic residues" evidence="1">
    <location>
        <begin position="778"/>
        <end position="787"/>
    </location>
</feature>
<feature type="transmembrane region" description="Helical" evidence="2">
    <location>
        <begin position="479"/>
        <end position="498"/>
    </location>
</feature>
<feature type="compositionally biased region" description="Acidic residues" evidence="1">
    <location>
        <begin position="803"/>
        <end position="813"/>
    </location>
</feature>
<dbReference type="EMBL" id="PKFO01000006">
    <property type="protein sequence ID" value="PVH22239.1"/>
    <property type="molecule type" value="Genomic_DNA"/>
</dbReference>
<evidence type="ECO:0000256" key="1">
    <source>
        <dbReference type="SAM" id="MobiDB-lite"/>
    </source>
</evidence>
<feature type="transmembrane region" description="Helical" evidence="2">
    <location>
        <begin position="411"/>
        <end position="429"/>
    </location>
</feature>
<dbReference type="STRING" id="45357.A0A2V1AWT2"/>
<dbReference type="InterPro" id="IPR056337">
    <property type="entry name" value="LHD_YVC1"/>
</dbReference>
<comment type="caution">
    <text evidence="5">The sequence shown here is derived from an EMBL/GenBank/DDBJ whole genome shotgun (WGS) entry which is preliminary data.</text>
</comment>
<evidence type="ECO:0000313" key="5">
    <source>
        <dbReference type="EMBL" id="PVH22239.1"/>
    </source>
</evidence>
<sequence>MSRNRVPTGPRFQPLSSDKSSKAKSRYLEFKYLYFQVQKLINKKVVLSLKSEQLRTPEIRTALVKPIVQRLIEVSRLSSLNAVFNAQGPSAHFEIFDTPQFAPFSYGSVQAEGQQGSSSSQHPDSLSINLIYVLLLLRYEYMIQMESNFVMYDLLLTKANVCELLAIRMLREYRSASRINLLFVNPMGHRHGNDETRVLKDTKHLDSFNTIELSVLTKSKKFLSQPVIIHIMERIYNGELIVMDHAGGHENSWLDILGGTNGSKKRDYELSTVQEESETETEPEKNIVDYKFNKISLKKVVFRSNIVPKYQAIVINLKYAFLTFLFFVLVLRHKQSWTVEVGETIYSKLFSMMFWTVALSFNFDNLQKLLHIEFKFLKKIVWTYFDLLVVALIDISFILRVLLGLGKIGPAVYYNFFSLIPILLFPRMLSVFNNYEFFNMMILSFKKMSLYMIAMFSLFVSLIFGFFLCFISLTIDLTVYEVAFSMLKLFFGFTPAVWDNWNRYNTLGRVIQLAYLFLVQFIVATILAIVLSNVFTEVTLTHKEEFEYIKTTNLIIYLKWGKLNYSKHHHRSPFLVIFNGLVSIFKLPIISMIYFYEILVKDNKRHLQRQQQDLKHFTFLSKEHDFYADNEMMMAGQAHDEDSDVSTLMMNSRRGSHFAMPQGTGGIGRTISHASNAVIFGAQENESGRSNATPIPRHLISKYSINTLGGLRNASEDSAFLEDFLGKRYGNYGKTRRRARSRDVSGEKKTKKKSQKSDLAAVMNKLNQLEALIYGGGERRSSQDYRGPEGMYDLTEASGTEMMDSDLGSDTDDSVYSKDSFGTI</sequence>
<evidence type="ECO:0000313" key="6">
    <source>
        <dbReference type="Proteomes" id="UP000244309"/>
    </source>
</evidence>
<feature type="region of interest" description="Disordered" evidence="1">
    <location>
        <begin position="735"/>
        <end position="758"/>
    </location>
</feature>
<dbReference type="VEuPathDB" id="FungiDB:CXQ85_004911"/>
<feature type="region of interest" description="Disordered" evidence="1">
    <location>
        <begin position="778"/>
        <end position="824"/>
    </location>
</feature>